<dbReference type="Pfam" id="PF18352">
    <property type="entry name" value="Gp138_N"/>
    <property type="match status" value="1"/>
</dbReference>
<dbReference type="EMBL" id="JBHDLN010000003">
    <property type="protein sequence ID" value="MFB0841774.1"/>
    <property type="molecule type" value="Genomic_DNA"/>
</dbReference>
<dbReference type="Gene3D" id="2.40.50.230">
    <property type="entry name" value="Gp5 N-terminal domain"/>
    <property type="match status" value="1"/>
</dbReference>
<dbReference type="RefSeq" id="WP_373949397.1">
    <property type="nucleotide sequence ID" value="NZ_JBHDLN010000003.1"/>
</dbReference>
<organism evidence="2 3">
    <name type="scientific">Paenibacillus oleatilyticus</name>
    <dbReference type="NCBI Taxonomy" id="2594886"/>
    <lineage>
        <taxon>Bacteria</taxon>
        <taxon>Bacillati</taxon>
        <taxon>Bacillota</taxon>
        <taxon>Bacilli</taxon>
        <taxon>Bacillales</taxon>
        <taxon>Paenibacillaceae</taxon>
        <taxon>Paenibacillus</taxon>
    </lineage>
</organism>
<sequence>MGVPISERLGKGNSEEFYRRMLENFASNLRVAVPGIIQEFDPVTQTVSVQVAIREKIIDSDMLQHWVEIPLLLDVPIVIPRAGGFALTLPVRPGDECLVVFADSCIDAWFSSGGVQNQIERRRHDLSDGFALLGVWSQPRTLSEYSTSAVQLRTDDGATRISVSPGEVDIVASVVKINGVPWRN</sequence>
<evidence type="ECO:0000259" key="1">
    <source>
        <dbReference type="Pfam" id="PF18352"/>
    </source>
</evidence>
<accession>A0ABV4UVC0</accession>
<comment type="caution">
    <text evidence="2">The sequence shown here is derived from an EMBL/GenBank/DDBJ whole genome shotgun (WGS) entry which is preliminary data.</text>
</comment>
<dbReference type="Proteomes" id="UP001575622">
    <property type="component" value="Unassembled WGS sequence"/>
</dbReference>
<feature type="domain" description="Phage protein Gp138 N-terminal" evidence="1">
    <location>
        <begin position="33"/>
        <end position="134"/>
    </location>
</feature>
<proteinExistence type="predicted"/>
<keyword evidence="3" id="KW-1185">Reference proteome</keyword>
<evidence type="ECO:0000313" key="3">
    <source>
        <dbReference type="Proteomes" id="UP001575622"/>
    </source>
</evidence>
<dbReference type="InterPro" id="IPR037026">
    <property type="entry name" value="Vgr_OB-fold_dom_sf"/>
</dbReference>
<gene>
    <name evidence="2" type="ORF">ACEU3E_06315</name>
</gene>
<protein>
    <submittedName>
        <fullName evidence="2">Gp138 family membrane-puncturing spike protein</fullName>
    </submittedName>
</protein>
<evidence type="ECO:0000313" key="2">
    <source>
        <dbReference type="EMBL" id="MFB0841774.1"/>
    </source>
</evidence>
<reference evidence="2 3" key="1">
    <citation type="submission" date="2024-09" db="EMBL/GenBank/DDBJ databases">
        <authorList>
            <person name="Makale K.P.P."/>
            <person name="Makhzoum A."/>
            <person name="Rantong G."/>
            <person name="Rahube T.O."/>
        </authorList>
    </citation>
    <scope>NUCLEOTIDE SEQUENCE [LARGE SCALE GENOMIC DNA]</scope>
    <source>
        <strain evidence="2 3">KM_D13</strain>
    </source>
</reference>
<name>A0ABV4UVC0_9BACL</name>
<dbReference type="InterPro" id="IPR041599">
    <property type="entry name" value="Gp138_N"/>
</dbReference>